<dbReference type="EMBL" id="VSWC01000079">
    <property type="protein sequence ID" value="KAA1095105.1"/>
    <property type="molecule type" value="Genomic_DNA"/>
</dbReference>
<dbReference type="Proteomes" id="UP000324748">
    <property type="component" value="Unassembled WGS sequence"/>
</dbReference>
<dbReference type="AlphaFoldDB" id="A0A5B0R7V1"/>
<protein>
    <submittedName>
        <fullName evidence="2">Uncharacterized protein</fullName>
    </submittedName>
</protein>
<reference evidence="3 4" key="1">
    <citation type="submission" date="2019-05" db="EMBL/GenBank/DDBJ databases">
        <title>Emergence of the Ug99 lineage of the wheat stem rust pathogen through somatic hybridization.</title>
        <authorList>
            <person name="Li F."/>
            <person name="Upadhyaya N.M."/>
            <person name="Sperschneider J."/>
            <person name="Matny O."/>
            <person name="Nguyen-Phuc H."/>
            <person name="Mago R."/>
            <person name="Raley C."/>
            <person name="Miller M.E."/>
            <person name="Silverstein K.A.T."/>
            <person name="Henningsen E."/>
            <person name="Hirsch C.D."/>
            <person name="Visser B."/>
            <person name="Pretorius Z.A."/>
            <person name="Steffenson B.J."/>
            <person name="Schwessinger B."/>
            <person name="Dodds P.N."/>
            <person name="Figueroa M."/>
        </authorList>
    </citation>
    <scope>NUCLEOTIDE SEQUENCE [LARGE SCALE GENOMIC DNA]</scope>
    <source>
        <strain evidence="1">21-0</strain>
        <strain evidence="2 4">Ug99</strain>
    </source>
</reference>
<organism evidence="2 4">
    <name type="scientific">Puccinia graminis f. sp. tritici</name>
    <dbReference type="NCBI Taxonomy" id="56615"/>
    <lineage>
        <taxon>Eukaryota</taxon>
        <taxon>Fungi</taxon>
        <taxon>Dikarya</taxon>
        <taxon>Basidiomycota</taxon>
        <taxon>Pucciniomycotina</taxon>
        <taxon>Pucciniomycetes</taxon>
        <taxon>Pucciniales</taxon>
        <taxon>Pucciniaceae</taxon>
        <taxon>Puccinia</taxon>
    </lineage>
</organism>
<dbReference type="EMBL" id="VDEP01000238">
    <property type="protein sequence ID" value="KAA1121369.1"/>
    <property type="molecule type" value="Genomic_DNA"/>
</dbReference>
<keyword evidence="3" id="KW-1185">Reference proteome</keyword>
<dbReference type="OrthoDB" id="2506650at2759"/>
<evidence type="ECO:0000313" key="1">
    <source>
        <dbReference type="EMBL" id="KAA1095105.1"/>
    </source>
</evidence>
<name>A0A5B0R7V1_PUCGR</name>
<sequence length="68" mass="7694">MVKQDHPEGFEHTKEAFYVHIKVLWGLVKKRAVPNTPSPKQLAKFYQRFSSTEQIQSAITGGPNLVAL</sequence>
<evidence type="ECO:0000313" key="4">
    <source>
        <dbReference type="Proteomes" id="UP000325313"/>
    </source>
</evidence>
<evidence type="ECO:0000313" key="2">
    <source>
        <dbReference type="EMBL" id="KAA1121369.1"/>
    </source>
</evidence>
<proteinExistence type="predicted"/>
<gene>
    <name evidence="1" type="ORF">PGT21_035590</name>
    <name evidence="2" type="ORF">PGTUg99_016316</name>
</gene>
<accession>A0A5B0R7V1</accession>
<evidence type="ECO:0000313" key="3">
    <source>
        <dbReference type="Proteomes" id="UP000324748"/>
    </source>
</evidence>
<comment type="caution">
    <text evidence="2">The sequence shown here is derived from an EMBL/GenBank/DDBJ whole genome shotgun (WGS) entry which is preliminary data.</text>
</comment>
<dbReference type="Proteomes" id="UP000325313">
    <property type="component" value="Unassembled WGS sequence"/>
</dbReference>